<dbReference type="AlphaFoldDB" id="A0A4R2BE26"/>
<dbReference type="RefSeq" id="WP_181215871.1">
    <property type="nucleotide sequence ID" value="NZ_JABUHM010000004.1"/>
</dbReference>
<comment type="caution">
    <text evidence="1">The sequence shown here is derived from an EMBL/GenBank/DDBJ whole genome shotgun (WGS) entry which is preliminary data.</text>
</comment>
<reference evidence="1 2" key="1">
    <citation type="journal article" date="2015" name="Stand. Genomic Sci.">
        <title>Genomic Encyclopedia of Bacterial and Archaeal Type Strains, Phase III: the genomes of soil and plant-associated and newly described type strains.</title>
        <authorList>
            <person name="Whitman W.B."/>
            <person name="Woyke T."/>
            <person name="Klenk H.P."/>
            <person name="Zhou Y."/>
            <person name="Lilburn T.G."/>
            <person name="Beck B.J."/>
            <person name="De Vos P."/>
            <person name="Vandamme P."/>
            <person name="Eisen J.A."/>
            <person name="Garrity G."/>
            <person name="Hugenholtz P."/>
            <person name="Kyrpides N.C."/>
        </authorList>
    </citation>
    <scope>NUCLEOTIDE SEQUENCE [LARGE SCALE GENOMIC DNA]</scope>
    <source>
        <strain evidence="1 2">CV53</strain>
    </source>
</reference>
<sequence length="52" mass="6073">MWVITVFADQNVTMYEFETESEARECIRAMKGRKILSHVVYYNDKILEGAVS</sequence>
<organism evidence="1 2">
    <name type="scientific">Mesobacillus foraminis</name>
    <dbReference type="NCBI Taxonomy" id="279826"/>
    <lineage>
        <taxon>Bacteria</taxon>
        <taxon>Bacillati</taxon>
        <taxon>Bacillota</taxon>
        <taxon>Bacilli</taxon>
        <taxon>Bacillales</taxon>
        <taxon>Bacillaceae</taxon>
        <taxon>Mesobacillus</taxon>
    </lineage>
</organism>
<gene>
    <name evidence="1" type="ORF">EV146_106385</name>
</gene>
<dbReference type="EMBL" id="SLVV01000006">
    <property type="protein sequence ID" value="TCN25181.1"/>
    <property type="molecule type" value="Genomic_DNA"/>
</dbReference>
<name>A0A4R2BE26_9BACI</name>
<evidence type="ECO:0000313" key="2">
    <source>
        <dbReference type="Proteomes" id="UP000295689"/>
    </source>
</evidence>
<protein>
    <submittedName>
        <fullName evidence="1">Uncharacterized protein</fullName>
    </submittedName>
</protein>
<accession>A0A4R2BE26</accession>
<keyword evidence="2" id="KW-1185">Reference proteome</keyword>
<dbReference type="Proteomes" id="UP000295689">
    <property type="component" value="Unassembled WGS sequence"/>
</dbReference>
<evidence type="ECO:0000313" key="1">
    <source>
        <dbReference type="EMBL" id="TCN25181.1"/>
    </source>
</evidence>
<proteinExistence type="predicted"/>